<reference evidence="16 17" key="1">
    <citation type="submission" date="2016-10" db="EMBL/GenBank/DDBJ databases">
        <authorList>
            <person name="de Groot N.N."/>
        </authorList>
    </citation>
    <scope>NUCLEOTIDE SEQUENCE [LARGE SCALE GENOMIC DNA]</scope>
    <source>
        <strain evidence="16 17">DSM 23126</strain>
    </source>
</reference>
<keyword evidence="17" id="KW-1185">Reference proteome</keyword>
<dbReference type="EC" id="4.2.99.18" evidence="2"/>
<name>A0A1H2T9H1_9BACI</name>
<dbReference type="InterPro" id="IPR035937">
    <property type="entry name" value="FPG_N"/>
</dbReference>
<keyword evidence="8" id="KW-0238">DNA-binding</keyword>
<keyword evidence="16" id="KW-0255">Endonuclease</keyword>
<evidence type="ECO:0000256" key="12">
    <source>
        <dbReference type="ARBA" id="ARBA00023295"/>
    </source>
</evidence>
<keyword evidence="11" id="KW-0511">Multifunctional enzyme</keyword>
<keyword evidence="9" id="KW-0234">DNA repair</keyword>
<dbReference type="PANTHER" id="PTHR42697">
    <property type="entry name" value="ENDONUCLEASE 8"/>
    <property type="match status" value="1"/>
</dbReference>
<dbReference type="SMART" id="SM00898">
    <property type="entry name" value="Fapy_DNA_glyco"/>
    <property type="match status" value="1"/>
</dbReference>
<feature type="domain" description="FPG-type" evidence="14">
    <location>
        <begin position="238"/>
        <end position="272"/>
    </location>
</feature>
<dbReference type="InterPro" id="IPR012319">
    <property type="entry name" value="FPG_cat"/>
</dbReference>
<gene>
    <name evidence="16" type="ORF">SAMN05421781_1305</name>
</gene>
<evidence type="ECO:0000256" key="11">
    <source>
        <dbReference type="ARBA" id="ARBA00023268"/>
    </source>
</evidence>
<evidence type="ECO:0000256" key="7">
    <source>
        <dbReference type="ARBA" id="ARBA00022833"/>
    </source>
</evidence>
<dbReference type="InterPro" id="IPR010979">
    <property type="entry name" value="Ribosomal_uS13-like_H2TH"/>
</dbReference>
<evidence type="ECO:0000259" key="15">
    <source>
        <dbReference type="PROSITE" id="PS51068"/>
    </source>
</evidence>
<dbReference type="InterPro" id="IPR000214">
    <property type="entry name" value="Znf_DNA_glyclase/AP_lyase"/>
</dbReference>
<evidence type="ECO:0000256" key="8">
    <source>
        <dbReference type="ARBA" id="ARBA00023125"/>
    </source>
</evidence>
<keyword evidence="12" id="KW-0326">Glycosidase</keyword>
<evidence type="ECO:0000256" key="6">
    <source>
        <dbReference type="ARBA" id="ARBA00022801"/>
    </source>
</evidence>
<dbReference type="SUPFAM" id="SSF81624">
    <property type="entry name" value="N-terminal domain of MutM-like DNA repair proteins"/>
    <property type="match status" value="1"/>
</dbReference>
<dbReference type="STRING" id="1122204.SAMN05421781_1305"/>
<keyword evidence="16" id="KW-0540">Nuclease</keyword>
<dbReference type="GO" id="GO:0140078">
    <property type="term" value="F:class I DNA-(apurinic or apyrimidinic site) endonuclease activity"/>
    <property type="evidence" value="ECO:0007669"/>
    <property type="project" value="UniProtKB-EC"/>
</dbReference>
<evidence type="ECO:0000256" key="5">
    <source>
        <dbReference type="ARBA" id="ARBA00022771"/>
    </source>
</evidence>
<accession>A0A1H2T9H1</accession>
<dbReference type="RefSeq" id="WP_091612688.1">
    <property type="nucleotide sequence ID" value="NZ_FNNC01000002.1"/>
</dbReference>
<proteinExistence type="inferred from homology"/>
<dbReference type="SMART" id="SM01232">
    <property type="entry name" value="H2TH"/>
    <property type="match status" value="1"/>
</dbReference>
<dbReference type="GO" id="GO:0003684">
    <property type="term" value="F:damaged DNA binding"/>
    <property type="evidence" value="ECO:0007669"/>
    <property type="project" value="InterPro"/>
</dbReference>
<dbReference type="OrthoDB" id="9800855at2"/>
<dbReference type="PROSITE" id="PS51068">
    <property type="entry name" value="FPG_CAT"/>
    <property type="match status" value="1"/>
</dbReference>
<evidence type="ECO:0000256" key="4">
    <source>
        <dbReference type="ARBA" id="ARBA00022763"/>
    </source>
</evidence>
<dbReference type="GO" id="GO:0006284">
    <property type="term" value="P:base-excision repair"/>
    <property type="evidence" value="ECO:0007669"/>
    <property type="project" value="InterPro"/>
</dbReference>
<keyword evidence="10" id="KW-0456">Lyase</keyword>
<keyword evidence="4" id="KW-0227">DNA damage</keyword>
<organism evidence="16 17">
    <name type="scientific">Marinococcus luteus</name>
    <dbReference type="NCBI Taxonomy" id="1122204"/>
    <lineage>
        <taxon>Bacteria</taxon>
        <taxon>Bacillati</taxon>
        <taxon>Bacillota</taxon>
        <taxon>Bacilli</taxon>
        <taxon>Bacillales</taxon>
        <taxon>Bacillaceae</taxon>
        <taxon>Marinococcus</taxon>
    </lineage>
</organism>
<dbReference type="Proteomes" id="UP000199488">
    <property type="component" value="Unassembled WGS sequence"/>
</dbReference>
<dbReference type="GO" id="GO:0000703">
    <property type="term" value="F:oxidized pyrimidine nucleobase lesion DNA N-glycosylase activity"/>
    <property type="evidence" value="ECO:0007669"/>
    <property type="project" value="TreeGrafter"/>
</dbReference>
<dbReference type="Pfam" id="PF06831">
    <property type="entry name" value="H2TH"/>
    <property type="match status" value="1"/>
</dbReference>
<feature type="domain" description="Formamidopyrimidine-DNA glycosylase catalytic" evidence="15">
    <location>
        <begin position="2"/>
        <end position="91"/>
    </location>
</feature>
<evidence type="ECO:0000259" key="14">
    <source>
        <dbReference type="PROSITE" id="PS51066"/>
    </source>
</evidence>
<dbReference type="SUPFAM" id="SSF57716">
    <property type="entry name" value="Glucocorticoid receptor-like (DNA-binding domain)"/>
    <property type="match status" value="1"/>
</dbReference>
<dbReference type="GO" id="GO:0008270">
    <property type="term" value="F:zinc ion binding"/>
    <property type="evidence" value="ECO:0007669"/>
    <property type="project" value="UniProtKB-KW"/>
</dbReference>
<keyword evidence="5 13" id="KW-0863">Zinc-finger</keyword>
<evidence type="ECO:0000256" key="9">
    <source>
        <dbReference type="ARBA" id="ARBA00023204"/>
    </source>
</evidence>
<dbReference type="EMBL" id="FNNC01000002">
    <property type="protein sequence ID" value="SDW40596.1"/>
    <property type="molecule type" value="Genomic_DNA"/>
</dbReference>
<dbReference type="AlphaFoldDB" id="A0A1H2T9H1"/>
<comment type="similarity">
    <text evidence="1">Belongs to the FPG family.</text>
</comment>
<evidence type="ECO:0000313" key="17">
    <source>
        <dbReference type="Proteomes" id="UP000199488"/>
    </source>
</evidence>
<evidence type="ECO:0000256" key="1">
    <source>
        <dbReference type="ARBA" id="ARBA00009409"/>
    </source>
</evidence>
<dbReference type="NCBIfam" id="NF007763">
    <property type="entry name" value="PRK10445.1"/>
    <property type="match status" value="1"/>
</dbReference>
<dbReference type="Gene3D" id="3.20.190.10">
    <property type="entry name" value="MutM-like, N-terminal"/>
    <property type="match status" value="1"/>
</dbReference>
<dbReference type="PROSITE" id="PS51066">
    <property type="entry name" value="ZF_FPG_2"/>
    <property type="match status" value="1"/>
</dbReference>
<dbReference type="SUPFAM" id="SSF46946">
    <property type="entry name" value="S13-like H2TH domain"/>
    <property type="match status" value="1"/>
</dbReference>
<dbReference type="PANTHER" id="PTHR42697:SF1">
    <property type="entry name" value="ENDONUCLEASE 8"/>
    <property type="match status" value="1"/>
</dbReference>
<dbReference type="Pfam" id="PF01149">
    <property type="entry name" value="Fapy_DNA_glyco"/>
    <property type="match status" value="1"/>
</dbReference>
<evidence type="ECO:0000256" key="3">
    <source>
        <dbReference type="ARBA" id="ARBA00022723"/>
    </source>
</evidence>
<dbReference type="Gene3D" id="1.10.8.50">
    <property type="match status" value="1"/>
</dbReference>
<evidence type="ECO:0000313" key="16">
    <source>
        <dbReference type="EMBL" id="SDW40596.1"/>
    </source>
</evidence>
<keyword evidence="7" id="KW-0862">Zinc</keyword>
<evidence type="ECO:0000256" key="2">
    <source>
        <dbReference type="ARBA" id="ARBA00012720"/>
    </source>
</evidence>
<sequence length="273" mass="31143">MPEGPEIRREADKVEKALQKGPVIEMYTAFERLKPYENLLSGSEVNEVATKGKAMLIHLSSGYTIYSHNQLYGRWYVKNSYAYPKTNRKLRLALHNEKQSALLYSASDVEIMPTEEIGDHPFVSRVGPDPLSEKVTVDMIVERALDKKFRNRRLTSLLLDQHFIGGIGNYLRSEILFAAGVYPDQRPGDLSEGQVRKVAEELLVLIDRSYKQKGITTDESVVEQAKAEGKTYSEYRHWVFNRGGQPCRLDGTEIIRFTAGSRRCYYCPTCQPK</sequence>
<keyword evidence="3" id="KW-0479">Metal-binding</keyword>
<protein>
    <recommendedName>
        <fullName evidence="2">DNA-(apurinic or apyrimidinic site) lyase</fullName>
        <ecNumber evidence="2">4.2.99.18</ecNumber>
    </recommendedName>
</protein>
<evidence type="ECO:0000256" key="13">
    <source>
        <dbReference type="PROSITE-ProRule" id="PRU00391"/>
    </source>
</evidence>
<keyword evidence="6" id="KW-0378">Hydrolase</keyword>
<dbReference type="InterPro" id="IPR015886">
    <property type="entry name" value="H2TH_FPG"/>
</dbReference>
<evidence type="ECO:0000256" key="10">
    <source>
        <dbReference type="ARBA" id="ARBA00023239"/>
    </source>
</evidence>